<reference evidence="2 3" key="1">
    <citation type="journal article" date="2022" name="Nat. Genet.">
        <title>Improved pea reference genome and pan-genome highlight genomic features and evolutionary characteristics.</title>
        <authorList>
            <person name="Yang T."/>
            <person name="Liu R."/>
            <person name="Luo Y."/>
            <person name="Hu S."/>
            <person name="Wang D."/>
            <person name="Wang C."/>
            <person name="Pandey M.K."/>
            <person name="Ge S."/>
            <person name="Xu Q."/>
            <person name="Li N."/>
            <person name="Li G."/>
            <person name="Huang Y."/>
            <person name="Saxena R.K."/>
            <person name="Ji Y."/>
            <person name="Li M."/>
            <person name="Yan X."/>
            <person name="He Y."/>
            <person name="Liu Y."/>
            <person name="Wang X."/>
            <person name="Xiang C."/>
            <person name="Varshney R.K."/>
            <person name="Ding H."/>
            <person name="Gao S."/>
            <person name="Zong X."/>
        </authorList>
    </citation>
    <scope>NUCLEOTIDE SEQUENCE [LARGE SCALE GENOMIC DNA]</scope>
    <source>
        <strain evidence="2 3">cv. Zhongwan 6</strain>
    </source>
</reference>
<gene>
    <name evidence="2" type="ORF">KIW84_061188</name>
</gene>
<comment type="caution">
    <text evidence="2">The sequence shown here is derived from an EMBL/GenBank/DDBJ whole genome shotgun (WGS) entry which is preliminary data.</text>
</comment>
<sequence>MRFREHDEFGSRMRRLGVAYRSTKYNKFGHNSRKFHSKEYDPNALKRKRKTPRTKVSSRAAETKGVSKTNAPESVLGINDPNLDALLEEMMTAFEDQIDATQTEQAQSQVCNPTPNVAQTEKTQAEEVDQAVDKVVEKKKKVTKVVEKKKQVVKAIKKKKQVAKAVDKKKKVDKKNTQSPKKSSDRLKYVCRSKINVGSDSTSTAPLVVDEEPSVKKMRS</sequence>
<evidence type="ECO:0000256" key="1">
    <source>
        <dbReference type="SAM" id="MobiDB-lite"/>
    </source>
</evidence>
<feature type="compositionally biased region" description="Polar residues" evidence="1">
    <location>
        <begin position="196"/>
        <end position="205"/>
    </location>
</feature>
<keyword evidence="3" id="KW-1185">Reference proteome</keyword>
<feature type="compositionally biased region" description="Basic residues" evidence="1">
    <location>
        <begin position="164"/>
        <end position="173"/>
    </location>
</feature>
<feature type="region of interest" description="Disordered" evidence="1">
    <location>
        <begin position="29"/>
        <end position="77"/>
    </location>
</feature>
<dbReference type="AlphaFoldDB" id="A0A9D4W304"/>
<evidence type="ECO:0000313" key="2">
    <source>
        <dbReference type="EMBL" id="KAI5394406.1"/>
    </source>
</evidence>
<accession>A0A9D4W304</accession>
<protein>
    <submittedName>
        <fullName evidence="2">Uncharacterized protein</fullName>
    </submittedName>
</protein>
<organism evidence="2 3">
    <name type="scientific">Pisum sativum</name>
    <name type="common">Garden pea</name>
    <name type="synonym">Lathyrus oleraceus</name>
    <dbReference type="NCBI Taxonomy" id="3888"/>
    <lineage>
        <taxon>Eukaryota</taxon>
        <taxon>Viridiplantae</taxon>
        <taxon>Streptophyta</taxon>
        <taxon>Embryophyta</taxon>
        <taxon>Tracheophyta</taxon>
        <taxon>Spermatophyta</taxon>
        <taxon>Magnoliopsida</taxon>
        <taxon>eudicotyledons</taxon>
        <taxon>Gunneridae</taxon>
        <taxon>Pentapetalae</taxon>
        <taxon>rosids</taxon>
        <taxon>fabids</taxon>
        <taxon>Fabales</taxon>
        <taxon>Fabaceae</taxon>
        <taxon>Papilionoideae</taxon>
        <taxon>50 kb inversion clade</taxon>
        <taxon>NPAAA clade</taxon>
        <taxon>Hologalegina</taxon>
        <taxon>IRL clade</taxon>
        <taxon>Fabeae</taxon>
        <taxon>Lathyrus</taxon>
    </lineage>
</organism>
<dbReference type="EMBL" id="JAMSHJ010000006">
    <property type="protein sequence ID" value="KAI5394406.1"/>
    <property type="molecule type" value="Genomic_DNA"/>
</dbReference>
<dbReference type="Proteomes" id="UP001058974">
    <property type="component" value="Chromosome 6"/>
</dbReference>
<feature type="region of interest" description="Disordered" evidence="1">
    <location>
        <begin position="100"/>
        <end position="122"/>
    </location>
</feature>
<feature type="region of interest" description="Disordered" evidence="1">
    <location>
        <begin position="164"/>
        <end position="220"/>
    </location>
</feature>
<evidence type="ECO:0000313" key="3">
    <source>
        <dbReference type="Proteomes" id="UP001058974"/>
    </source>
</evidence>
<name>A0A9D4W304_PEA</name>
<dbReference type="Gramene" id="Psat06G0118800-T1">
    <property type="protein sequence ID" value="KAI5394406.1"/>
    <property type="gene ID" value="KIW84_061188"/>
</dbReference>
<proteinExistence type="predicted"/>